<dbReference type="AlphaFoldDB" id="A0A4C1TU64"/>
<protein>
    <submittedName>
        <fullName evidence="1">Uncharacterized protein</fullName>
    </submittedName>
</protein>
<dbReference type="EMBL" id="BGZK01000088">
    <property type="protein sequence ID" value="GBP17539.1"/>
    <property type="molecule type" value="Genomic_DNA"/>
</dbReference>
<keyword evidence="2" id="KW-1185">Reference proteome</keyword>
<dbReference type="Proteomes" id="UP000299102">
    <property type="component" value="Unassembled WGS sequence"/>
</dbReference>
<gene>
    <name evidence="1" type="ORF">EVAR_12251_1</name>
</gene>
<evidence type="ECO:0000313" key="1">
    <source>
        <dbReference type="EMBL" id="GBP17539.1"/>
    </source>
</evidence>
<name>A0A4C1TU64_EUMVA</name>
<organism evidence="1 2">
    <name type="scientific">Eumeta variegata</name>
    <name type="common">Bagworm moth</name>
    <name type="synonym">Eumeta japonica</name>
    <dbReference type="NCBI Taxonomy" id="151549"/>
    <lineage>
        <taxon>Eukaryota</taxon>
        <taxon>Metazoa</taxon>
        <taxon>Ecdysozoa</taxon>
        <taxon>Arthropoda</taxon>
        <taxon>Hexapoda</taxon>
        <taxon>Insecta</taxon>
        <taxon>Pterygota</taxon>
        <taxon>Neoptera</taxon>
        <taxon>Endopterygota</taxon>
        <taxon>Lepidoptera</taxon>
        <taxon>Glossata</taxon>
        <taxon>Ditrysia</taxon>
        <taxon>Tineoidea</taxon>
        <taxon>Psychidae</taxon>
        <taxon>Oiketicinae</taxon>
        <taxon>Eumeta</taxon>
    </lineage>
</organism>
<sequence>MKSPRTSLLTLRVSFTAYSDAKARRALRFGREKNATASWAPPRGHVSRLRECYHANVMSQPSTIRKLRQIKLCHEPHCTDVVFDRRRRIFDRRKTSLTQVANQFGMSTFKLVKP</sequence>
<evidence type="ECO:0000313" key="2">
    <source>
        <dbReference type="Proteomes" id="UP000299102"/>
    </source>
</evidence>
<proteinExistence type="predicted"/>
<accession>A0A4C1TU64</accession>
<comment type="caution">
    <text evidence="1">The sequence shown here is derived from an EMBL/GenBank/DDBJ whole genome shotgun (WGS) entry which is preliminary data.</text>
</comment>
<reference evidence="1 2" key="1">
    <citation type="journal article" date="2019" name="Commun. Biol.">
        <title>The bagworm genome reveals a unique fibroin gene that provides high tensile strength.</title>
        <authorList>
            <person name="Kono N."/>
            <person name="Nakamura H."/>
            <person name="Ohtoshi R."/>
            <person name="Tomita M."/>
            <person name="Numata K."/>
            <person name="Arakawa K."/>
        </authorList>
    </citation>
    <scope>NUCLEOTIDE SEQUENCE [LARGE SCALE GENOMIC DNA]</scope>
</reference>